<keyword evidence="3" id="KW-0406">Ion transport</keyword>
<proteinExistence type="inferred from homology"/>
<dbReference type="Pfam" id="PF01990">
    <property type="entry name" value="ATP-synt_F"/>
    <property type="match status" value="1"/>
</dbReference>
<accession>X1A809</accession>
<name>X1A809_9ZZZZ</name>
<organism evidence="4">
    <name type="scientific">marine sediment metagenome</name>
    <dbReference type="NCBI Taxonomy" id="412755"/>
    <lineage>
        <taxon>unclassified sequences</taxon>
        <taxon>metagenomes</taxon>
        <taxon>ecological metagenomes</taxon>
    </lineage>
</organism>
<gene>
    <name evidence="4" type="ORF">S01H4_25631</name>
</gene>
<reference evidence="4" key="1">
    <citation type="journal article" date="2014" name="Front. Microbiol.">
        <title>High frequency of phylogenetically diverse reductive dehalogenase-homologous genes in deep subseafloor sedimentary metagenomes.</title>
        <authorList>
            <person name="Kawai M."/>
            <person name="Futagami T."/>
            <person name="Toyoda A."/>
            <person name="Takaki Y."/>
            <person name="Nishi S."/>
            <person name="Hori S."/>
            <person name="Arai W."/>
            <person name="Tsubouchi T."/>
            <person name="Morono Y."/>
            <person name="Uchiyama I."/>
            <person name="Ito T."/>
            <person name="Fujiyama A."/>
            <person name="Inagaki F."/>
            <person name="Takami H."/>
        </authorList>
    </citation>
    <scope>NUCLEOTIDE SEQUENCE</scope>
    <source>
        <strain evidence="4">Expedition CK06-06</strain>
    </source>
</reference>
<dbReference type="EMBL" id="BART01012223">
    <property type="protein sequence ID" value="GAG78380.1"/>
    <property type="molecule type" value="Genomic_DNA"/>
</dbReference>
<dbReference type="Gene3D" id="3.40.50.10580">
    <property type="entry name" value="ATPase, V1 complex, subunit F"/>
    <property type="match status" value="1"/>
</dbReference>
<dbReference type="InterPro" id="IPR008218">
    <property type="entry name" value="ATPase_V1-cplx_f_g_su"/>
</dbReference>
<dbReference type="GO" id="GO:0046961">
    <property type="term" value="F:proton-transporting ATPase activity, rotational mechanism"/>
    <property type="evidence" value="ECO:0007669"/>
    <property type="project" value="InterPro"/>
</dbReference>
<comment type="caution">
    <text evidence="4">The sequence shown here is derived from an EMBL/GenBank/DDBJ whole genome shotgun (WGS) entry which is preliminary data.</text>
</comment>
<keyword evidence="2" id="KW-0813">Transport</keyword>
<comment type="similarity">
    <text evidence="1">Belongs to the V-ATPase F subunit family.</text>
</comment>
<dbReference type="AlphaFoldDB" id="X1A809"/>
<feature type="non-terminal residue" evidence="4">
    <location>
        <position position="104"/>
    </location>
</feature>
<evidence type="ECO:0000256" key="1">
    <source>
        <dbReference type="ARBA" id="ARBA00010148"/>
    </source>
</evidence>
<evidence type="ECO:0000313" key="4">
    <source>
        <dbReference type="EMBL" id="GAG78380.1"/>
    </source>
</evidence>
<sequence>MFDKEVHIVGDEDIVLMLGLLGIEGTIIENREEFLKVFNNLINLPKIGMILIALRLSNEIIDFLLDFKLNNKEPFIFILPDVFQPNVERLDVLLNKISNAISDI</sequence>
<dbReference type="SUPFAM" id="SSF159468">
    <property type="entry name" value="AtpF-like"/>
    <property type="match status" value="1"/>
</dbReference>
<dbReference type="InterPro" id="IPR036906">
    <property type="entry name" value="ATPase_V1_fsu_sf"/>
</dbReference>
<evidence type="ECO:0000256" key="3">
    <source>
        <dbReference type="ARBA" id="ARBA00023065"/>
    </source>
</evidence>
<protein>
    <submittedName>
        <fullName evidence="4">Uncharacterized protein</fullName>
    </submittedName>
</protein>
<evidence type="ECO:0000256" key="2">
    <source>
        <dbReference type="ARBA" id="ARBA00022448"/>
    </source>
</evidence>